<dbReference type="EC" id="2.2.1.6" evidence="8"/>
<dbReference type="InterPro" id="IPR039557">
    <property type="entry name" value="AHAS_ACT"/>
</dbReference>
<name>A0A2A4T5U6_9DELT</name>
<dbReference type="Gene3D" id="3.30.70.1150">
    <property type="entry name" value="ACT-like. Chain A, domain 2"/>
    <property type="match status" value="1"/>
</dbReference>
<dbReference type="Proteomes" id="UP000218113">
    <property type="component" value="Unassembled WGS sequence"/>
</dbReference>
<evidence type="ECO:0000313" key="11">
    <source>
        <dbReference type="Proteomes" id="UP000218113"/>
    </source>
</evidence>
<evidence type="ECO:0000256" key="8">
    <source>
        <dbReference type="RuleBase" id="RU368092"/>
    </source>
</evidence>
<proteinExistence type="inferred from homology"/>
<dbReference type="PROSITE" id="PS51671">
    <property type="entry name" value="ACT"/>
    <property type="match status" value="1"/>
</dbReference>
<dbReference type="FunFam" id="3.30.70.260:FF:000001">
    <property type="entry name" value="Acetolactate synthase, small subunit"/>
    <property type="match status" value="1"/>
</dbReference>
<dbReference type="GO" id="GO:0009097">
    <property type="term" value="P:isoleucine biosynthetic process"/>
    <property type="evidence" value="ECO:0007669"/>
    <property type="project" value="UniProtKB-UniRule"/>
</dbReference>
<dbReference type="SUPFAM" id="SSF55021">
    <property type="entry name" value="ACT-like"/>
    <property type="match status" value="2"/>
</dbReference>
<evidence type="ECO:0000256" key="3">
    <source>
        <dbReference type="ARBA" id="ARBA00006341"/>
    </source>
</evidence>
<evidence type="ECO:0000256" key="1">
    <source>
        <dbReference type="ARBA" id="ARBA00004974"/>
    </source>
</evidence>
<dbReference type="UniPathway" id="UPA00049">
    <property type="reaction ID" value="UER00059"/>
</dbReference>
<dbReference type="GO" id="GO:0003984">
    <property type="term" value="F:acetolactate synthase activity"/>
    <property type="evidence" value="ECO:0007669"/>
    <property type="project" value="UniProtKB-UniRule"/>
</dbReference>
<keyword evidence="6 8" id="KW-0100">Branched-chain amino acid biosynthesis</keyword>
<gene>
    <name evidence="10" type="ORF">COB67_05605</name>
</gene>
<dbReference type="GO" id="GO:0005829">
    <property type="term" value="C:cytosol"/>
    <property type="evidence" value="ECO:0007669"/>
    <property type="project" value="TreeGrafter"/>
</dbReference>
<evidence type="ECO:0000313" key="10">
    <source>
        <dbReference type="EMBL" id="PCI28764.1"/>
    </source>
</evidence>
<evidence type="ECO:0000256" key="2">
    <source>
        <dbReference type="ARBA" id="ARBA00005025"/>
    </source>
</evidence>
<comment type="caution">
    <text evidence="10">The sequence shown here is derived from an EMBL/GenBank/DDBJ whole genome shotgun (WGS) entry which is preliminary data.</text>
</comment>
<protein>
    <recommendedName>
        <fullName evidence="8">Acetolactate synthase small subunit</fullName>
        <shortName evidence="8">AHAS</shortName>
        <shortName evidence="8">ALS</shortName>
        <ecNumber evidence="8">2.2.1.6</ecNumber>
    </recommendedName>
    <alternativeName>
        <fullName evidence="8">Acetohydroxy-acid synthase small subunit</fullName>
    </alternativeName>
</protein>
<dbReference type="Gene3D" id="3.30.70.260">
    <property type="match status" value="1"/>
</dbReference>
<reference evidence="11" key="1">
    <citation type="submission" date="2017-08" db="EMBL/GenBank/DDBJ databases">
        <title>A dynamic microbial community with high functional redundancy inhabits the cold, oxic subseafloor aquifer.</title>
        <authorList>
            <person name="Tully B.J."/>
            <person name="Wheat C.G."/>
            <person name="Glazer B.T."/>
            <person name="Huber J.A."/>
        </authorList>
    </citation>
    <scope>NUCLEOTIDE SEQUENCE [LARGE SCALE GENOMIC DNA]</scope>
</reference>
<dbReference type="CDD" id="cd04878">
    <property type="entry name" value="ACT_AHAS"/>
    <property type="match status" value="1"/>
</dbReference>
<comment type="pathway">
    <text evidence="1 8">Amino-acid biosynthesis; L-isoleucine biosynthesis; L-isoleucine from 2-oxobutanoate: step 1/4.</text>
</comment>
<dbReference type="InterPro" id="IPR004789">
    <property type="entry name" value="Acetalactate_synth_ssu"/>
</dbReference>
<evidence type="ECO:0000259" key="9">
    <source>
        <dbReference type="PROSITE" id="PS51671"/>
    </source>
</evidence>
<comment type="catalytic activity">
    <reaction evidence="7 8">
        <text>2 pyruvate + H(+) = (2S)-2-acetolactate + CO2</text>
        <dbReference type="Rhea" id="RHEA:25249"/>
        <dbReference type="ChEBI" id="CHEBI:15361"/>
        <dbReference type="ChEBI" id="CHEBI:15378"/>
        <dbReference type="ChEBI" id="CHEBI:16526"/>
        <dbReference type="ChEBI" id="CHEBI:58476"/>
        <dbReference type="EC" id="2.2.1.6"/>
    </reaction>
</comment>
<dbReference type="UniPathway" id="UPA00047">
    <property type="reaction ID" value="UER00055"/>
</dbReference>
<evidence type="ECO:0000256" key="5">
    <source>
        <dbReference type="ARBA" id="ARBA00022605"/>
    </source>
</evidence>
<dbReference type="InterPro" id="IPR045865">
    <property type="entry name" value="ACT-like_dom_sf"/>
</dbReference>
<keyword evidence="8" id="KW-0808">Transferase</keyword>
<dbReference type="Pfam" id="PF10369">
    <property type="entry name" value="ALS_ss_C"/>
    <property type="match status" value="1"/>
</dbReference>
<comment type="similarity">
    <text evidence="3 8">Belongs to the acetolactate synthase small subunit family.</text>
</comment>
<sequence length="180" mass="20186">MSLPPSFPLTTGRVTVGNLSMKARQVISLEVEDKPGVLSRISTLFSRRGYNVDSLTVGHTHQPGISRFTIVVQGDERTLEQIRKQSQKLIHVLTTTHLEKESSVMREFALVKLEYNEDTSQQINELVDLYGARMLDSTDGALIVEFSGTERKIDLVFEELKELPVLESIRTGKLGMKIGK</sequence>
<dbReference type="PANTHER" id="PTHR30239">
    <property type="entry name" value="ACETOLACTATE SYNTHASE SMALL SUBUNIT"/>
    <property type="match status" value="1"/>
</dbReference>
<feature type="domain" description="ACT" evidence="9">
    <location>
        <begin position="26"/>
        <end position="100"/>
    </location>
</feature>
<dbReference type="InterPro" id="IPR054480">
    <property type="entry name" value="AHAS_small-like_ACT"/>
</dbReference>
<evidence type="ECO:0000256" key="7">
    <source>
        <dbReference type="ARBA" id="ARBA00048670"/>
    </source>
</evidence>
<dbReference type="NCBIfam" id="NF008864">
    <property type="entry name" value="PRK11895.1"/>
    <property type="match status" value="1"/>
</dbReference>
<organism evidence="10 11">
    <name type="scientific">SAR324 cluster bacterium</name>
    <dbReference type="NCBI Taxonomy" id="2024889"/>
    <lineage>
        <taxon>Bacteria</taxon>
        <taxon>Deltaproteobacteria</taxon>
        <taxon>SAR324 cluster</taxon>
    </lineage>
</organism>
<keyword evidence="5 8" id="KW-0028">Amino-acid biosynthesis</keyword>
<dbReference type="InterPro" id="IPR019455">
    <property type="entry name" value="Acetolactate_synth_ssu_C"/>
</dbReference>
<dbReference type="Pfam" id="PF22629">
    <property type="entry name" value="ACT_AHAS_ss"/>
    <property type="match status" value="1"/>
</dbReference>
<dbReference type="PANTHER" id="PTHR30239:SF0">
    <property type="entry name" value="ACETOLACTATE SYNTHASE SMALL SUBUNIT 1, CHLOROPLASTIC"/>
    <property type="match status" value="1"/>
</dbReference>
<evidence type="ECO:0000256" key="4">
    <source>
        <dbReference type="ARBA" id="ARBA00011744"/>
    </source>
</evidence>
<dbReference type="GO" id="GO:0009099">
    <property type="term" value="P:L-valine biosynthetic process"/>
    <property type="evidence" value="ECO:0007669"/>
    <property type="project" value="UniProtKB-UniRule"/>
</dbReference>
<accession>A0A2A4T5U6</accession>
<dbReference type="GO" id="GO:1990610">
    <property type="term" value="F:acetolactate synthase regulator activity"/>
    <property type="evidence" value="ECO:0007669"/>
    <property type="project" value="UniProtKB-UniRule"/>
</dbReference>
<dbReference type="InterPro" id="IPR002912">
    <property type="entry name" value="ACT_dom"/>
</dbReference>
<comment type="function">
    <text evidence="8">Catalyzes the conversion of 2 pyruvate molecules into acetolactate in the first common step of the biosynthetic pathway of the branched-amino acids such as leucine, isoleucine, and valine.</text>
</comment>
<dbReference type="EMBL" id="NVSR01000026">
    <property type="protein sequence ID" value="PCI28764.1"/>
    <property type="molecule type" value="Genomic_DNA"/>
</dbReference>
<comment type="subunit">
    <text evidence="4 8">Dimer of large and small chains.</text>
</comment>
<dbReference type="InterPro" id="IPR027271">
    <property type="entry name" value="Acetolactate_synth/TF_NikR_C"/>
</dbReference>
<dbReference type="NCBIfam" id="TIGR00119">
    <property type="entry name" value="acolac_sm"/>
    <property type="match status" value="1"/>
</dbReference>
<dbReference type="AlphaFoldDB" id="A0A2A4T5U6"/>
<comment type="pathway">
    <text evidence="2 8">Amino-acid biosynthesis; L-valine biosynthesis; L-valine from pyruvate: step 1/4.</text>
</comment>
<evidence type="ECO:0000256" key="6">
    <source>
        <dbReference type="ARBA" id="ARBA00023304"/>
    </source>
</evidence>